<keyword evidence="5" id="KW-0325">Glycoprotein</keyword>
<dbReference type="RefSeq" id="XP_024620159.1">
    <property type="nucleotide sequence ID" value="XM_024764391.1"/>
</dbReference>
<evidence type="ECO:0000256" key="3">
    <source>
        <dbReference type="ARBA" id="ARBA00022859"/>
    </source>
</evidence>
<dbReference type="GO" id="GO:0098553">
    <property type="term" value="C:lumenal side of endoplasmic reticulum membrane"/>
    <property type="evidence" value="ECO:0007669"/>
    <property type="project" value="UniProtKB-ARBA"/>
</dbReference>
<dbReference type="InterPro" id="IPR050208">
    <property type="entry name" value="MHC_class-I_related"/>
</dbReference>
<dbReference type="Proteomes" id="UP000252040">
    <property type="component" value="Unplaced"/>
</dbReference>
<dbReference type="STRING" id="1706337.A0A341CZN8"/>
<keyword evidence="4" id="KW-0472">Membrane</keyword>
<dbReference type="PANTHER" id="PTHR16675">
    <property type="entry name" value="MHC CLASS I-RELATED"/>
    <property type="match status" value="1"/>
</dbReference>
<comment type="similarity">
    <text evidence="6">Belongs to the MHC class I family.</text>
</comment>
<evidence type="ECO:0000256" key="5">
    <source>
        <dbReference type="ARBA" id="ARBA00023180"/>
    </source>
</evidence>
<dbReference type="GO" id="GO:0042612">
    <property type="term" value="C:MHC class I protein complex"/>
    <property type="evidence" value="ECO:0007669"/>
    <property type="project" value="UniProtKB-KW"/>
</dbReference>
<feature type="domain" description="MHC class I-like antigen recognition-like" evidence="8">
    <location>
        <begin position="22"/>
        <end position="200"/>
    </location>
</feature>
<keyword evidence="2" id="KW-0490">MHC I</keyword>
<dbReference type="GO" id="GO:0005615">
    <property type="term" value="C:extracellular space"/>
    <property type="evidence" value="ECO:0007669"/>
    <property type="project" value="TreeGrafter"/>
</dbReference>
<evidence type="ECO:0000313" key="10">
    <source>
        <dbReference type="RefSeq" id="XP_024620159.1"/>
    </source>
</evidence>
<dbReference type="InterPro" id="IPR001039">
    <property type="entry name" value="MHC_I_a_a1/a2"/>
</dbReference>
<keyword evidence="9" id="KW-1185">Reference proteome</keyword>
<dbReference type="GO" id="GO:0002476">
    <property type="term" value="P:antigen processing and presentation of endogenous peptide antigen via MHC class Ib"/>
    <property type="evidence" value="ECO:0007669"/>
    <property type="project" value="TreeGrafter"/>
</dbReference>
<dbReference type="GO" id="GO:0042605">
    <property type="term" value="F:peptide antigen binding"/>
    <property type="evidence" value="ECO:0007669"/>
    <property type="project" value="TreeGrafter"/>
</dbReference>
<protein>
    <submittedName>
        <fullName evidence="10">HLA class I histocompatibility antigen, B-41 alpha chain-like</fullName>
    </submittedName>
</protein>
<evidence type="ECO:0000256" key="4">
    <source>
        <dbReference type="ARBA" id="ARBA00023136"/>
    </source>
</evidence>
<evidence type="ECO:0000256" key="2">
    <source>
        <dbReference type="ARBA" id="ARBA00022451"/>
    </source>
</evidence>
<reference evidence="10" key="1">
    <citation type="submission" date="2025-08" db="UniProtKB">
        <authorList>
            <consortium name="RefSeq"/>
        </authorList>
    </citation>
    <scope>IDENTIFICATION</scope>
    <source>
        <tissue evidence="10">Meat</tissue>
    </source>
</reference>
<evidence type="ECO:0000259" key="8">
    <source>
        <dbReference type="Pfam" id="PF00129"/>
    </source>
</evidence>
<evidence type="ECO:0000256" key="1">
    <source>
        <dbReference type="ARBA" id="ARBA00004479"/>
    </source>
</evidence>
<keyword evidence="7" id="KW-0732">Signal</keyword>
<sequence>MALRTLLLLLSGALALTETWAGSHSLRYFYTGMSRPGRGEPRFISVGYVDDTQFVRFDSDAPNPRKEPRAPWMEQEGPEYWDRETQISKDTAQLYREDLNTLRGYYNQSEAGSHTIQEMYGCDVGPDGRLLRGYRQYAYDGADYIALNEDLSSWTAADAAAQITKGKWERAGVAELHRAYLEGTCVEWLLRYLETGKDTLQRAGTRGRGASLVSPRAGAGFPQGEEMGSLWEHCPNFFSGEGGIRPGFRILYETVTGRWPHFSERQ</sequence>
<organism evidence="9 10">
    <name type="scientific">Neophocaena asiaeorientalis asiaeorientalis</name>
    <name type="common">Yangtze finless porpoise</name>
    <name type="synonym">Neophocaena phocaenoides subsp. asiaeorientalis</name>
    <dbReference type="NCBI Taxonomy" id="1706337"/>
    <lineage>
        <taxon>Eukaryota</taxon>
        <taxon>Metazoa</taxon>
        <taxon>Chordata</taxon>
        <taxon>Craniata</taxon>
        <taxon>Vertebrata</taxon>
        <taxon>Euteleostomi</taxon>
        <taxon>Mammalia</taxon>
        <taxon>Eutheria</taxon>
        <taxon>Laurasiatheria</taxon>
        <taxon>Artiodactyla</taxon>
        <taxon>Whippomorpha</taxon>
        <taxon>Cetacea</taxon>
        <taxon>Odontoceti</taxon>
        <taxon>Phocoenidae</taxon>
        <taxon>Neophocaena</taxon>
    </lineage>
</organism>
<dbReference type="Pfam" id="PF00129">
    <property type="entry name" value="MHC_I"/>
    <property type="match status" value="1"/>
</dbReference>
<dbReference type="GO" id="GO:0009897">
    <property type="term" value="C:external side of plasma membrane"/>
    <property type="evidence" value="ECO:0007669"/>
    <property type="project" value="TreeGrafter"/>
</dbReference>
<evidence type="ECO:0000256" key="6">
    <source>
        <dbReference type="RuleBase" id="RU004439"/>
    </source>
</evidence>
<dbReference type="InParanoid" id="A0A341CZN8"/>
<evidence type="ECO:0000256" key="7">
    <source>
        <dbReference type="SAM" id="SignalP"/>
    </source>
</evidence>
<accession>A0A341CZN8</accession>
<dbReference type="GO" id="GO:0005102">
    <property type="term" value="F:signaling receptor binding"/>
    <property type="evidence" value="ECO:0007669"/>
    <property type="project" value="TreeGrafter"/>
</dbReference>
<dbReference type="PANTHER" id="PTHR16675:SF251">
    <property type="entry name" value="HLA CLASS I HISTOCOMPATIBILITY ANTIGEN, C ALPHA CHAIN"/>
    <property type="match status" value="1"/>
</dbReference>
<feature type="signal peptide" evidence="7">
    <location>
        <begin position="1"/>
        <end position="21"/>
    </location>
</feature>
<dbReference type="GO" id="GO:0001916">
    <property type="term" value="P:positive regulation of T cell mediated cytotoxicity"/>
    <property type="evidence" value="ECO:0007669"/>
    <property type="project" value="TreeGrafter"/>
</dbReference>
<dbReference type="KEGG" id="nasi:112412724"/>
<dbReference type="GO" id="GO:0002486">
    <property type="term" value="P:antigen processing and presentation of endogenous peptide antigen via MHC class I via ER pathway, TAP-independent"/>
    <property type="evidence" value="ECO:0007669"/>
    <property type="project" value="TreeGrafter"/>
</dbReference>
<dbReference type="SUPFAM" id="SSF54452">
    <property type="entry name" value="MHC antigen-recognition domain"/>
    <property type="match status" value="1"/>
</dbReference>
<dbReference type="AlphaFoldDB" id="A0A341CZN8"/>
<dbReference type="InterPro" id="IPR037055">
    <property type="entry name" value="MHC_I-like_Ag-recog_sf"/>
</dbReference>
<keyword evidence="3" id="KW-0391">Immunity</keyword>
<dbReference type="PRINTS" id="PR01638">
    <property type="entry name" value="MHCCLASSI"/>
</dbReference>
<name>A0A341CZN8_NEOAA</name>
<feature type="chain" id="PRO_5016320869" evidence="7">
    <location>
        <begin position="22"/>
        <end position="266"/>
    </location>
</feature>
<dbReference type="InterPro" id="IPR011162">
    <property type="entry name" value="MHC_I/II-like_Ag-recog"/>
</dbReference>
<gene>
    <name evidence="10" type="primary">LOC112412724</name>
</gene>
<comment type="subcellular location">
    <subcellularLocation>
        <location evidence="1">Membrane</location>
        <topology evidence="1">Single-pass type I membrane protein</topology>
    </subcellularLocation>
</comment>
<dbReference type="InterPro" id="IPR011161">
    <property type="entry name" value="MHC_I-like_Ag-recog"/>
</dbReference>
<dbReference type="GeneID" id="112412724"/>
<dbReference type="GO" id="GO:0030670">
    <property type="term" value="C:phagocytic vesicle membrane"/>
    <property type="evidence" value="ECO:0007669"/>
    <property type="project" value="UniProtKB-ARBA"/>
</dbReference>
<evidence type="ECO:0000313" key="9">
    <source>
        <dbReference type="Proteomes" id="UP000252040"/>
    </source>
</evidence>
<dbReference type="FunFam" id="3.30.500.10:FF:000001">
    <property type="entry name" value="H-2 class I histocompatibility antigen, alpha chain"/>
    <property type="match status" value="1"/>
</dbReference>
<dbReference type="Gene3D" id="3.30.500.10">
    <property type="entry name" value="MHC class I-like antigen recognition-like"/>
    <property type="match status" value="1"/>
</dbReference>
<dbReference type="GO" id="GO:0006955">
    <property type="term" value="P:immune response"/>
    <property type="evidence" value="ECO:0007669"/>
    <property type="project" value="TreeGrafter"/>
</dbReference>
<proteinExistence type="inferred from homology"/>